<gene>
    <name evidence="1" type="ORF">UFOVP362_16</name>
</gene>
<proteinExistence type="predicted"/>
<evidence type="ECO:0000313" key="1">
    <source>
        <dbReference type="EMBL" id="CAB5222193.1"/>
    </source>
</evidence>
<organism evidence="1">
    <name type="scientific">uncultured Caudovirales phage</name>
    <dbReference type="NCBI Taxonomy" id="2100421"/>
    <lineage>
        <taxon>Viruses</taxon>
        <taxon>Duplodnaviria</taxon>
        <taxon>Heunggongvirae</taxon>
        <taxon>Uroviricota</taxon>
        <taxon>Caudoviricetes</taxon>
        <taxon>Peduoviridae</taxon>
        <taxon>Maltschvirus</taxon>
        <taxon>Maltschvirus maltsch</taxon>
    </lineage>
</organism>
<sequence length="414" mass="44862">MSVWTPEWQVTINGGGDYTNLTLANLTITSGRTDIYSQPRAGYCSVQIINLDESPIEIDVNDNVLIKVKNSSGTFVNLFGGDVTDIQVSVVDTSGSQSNQVIRVTALGALSKLPVSLTEGVLAKDFDGDQIYTVLEDLLLNNWNEVAPAVTWADYDATTTWANAENVGLGEIDRPGDYELTARSASTTDVYSLINTLATSGLGYIYEDASGRIGYADSTHRAQYLAANGYTEISAQEALASSISTIKRIADVRNKVTIQYKNSQEESASNTQSIGTYGQQAQIIATTLENSVDAVTQANFYLGLRAFPQSQFQAITFTLGNSNIDDADRDALLNVFMGLPLDITNLPPNILLGRFQGFVEGWTFSAGKNRLDLTLTLSPTAFSLQSMKWENVSVAESWNTLSSTLNWNNATVVA</sequence>
<accession>A0A6J7X4H8</accession>
<protein>
    <submittedName>
        <fullName evidence="1">Uncharacterized protein</fullName>
    </submittedName>
</protein>
<reference evidence="1" key="1">
    <citation type="submission" date="2020-05" db="EMBL/GenBank/DDBJ databases">
        <authorList>
            <person name="Chiriac C."/>
            <person name="Salcher M."/>
            <person name="Ghai R."/>
            <person name="Kavagutti S V."/>
        </authorList>
    </citation>
    <scope>NUCLEOTIDE SEQUENCE</scope>
</reference>
<name>A0A6J7X4H8_9CAUD</name>
<dbReference type="EMBL" id="LR798299">
    <property type="protein sequence ID" value="CAB5222193.1"/>
    <property type="molecule type" value="Genomic_DNA"/>
</dbReference>